<proteinExistence type="predicted"/>
<dbReference type="Proteomes" id="UP000199600">
    <property type="component" value="Unassembled WGS sequence"/>
</dbReference>
<protein>
    <submittedName>
        <fullName evidence="1">Uncharacterized protein</fullName>
    </submittedName>
</protein>
<keyword evidence="2" id="KW-1185">Reference proteome</keyword>
<reference evidence="1 2" key="1">
    <citation type="submission" date="2016-06" db="EMBL/GenBank/DDBJ databases">
        <authorList>
            <person name="Kjaerup R.B."/>
            <person name="Dalgaard T.S."/>
            <person name="Juul-Madsen H.R."/>
        </authorList>
    </citation>
    <scope>NUCLEOTIDE SEQUENCE [LARGE SCALE GENOMIC DNA]</scope>
    <source>
        <strain evidence="1">2</strain>
    </source>
</reference>
<organism evidence="1 2">
    <name type="scientific">Candidatus Propionivibrio aalborgensis</name>
    <dbReference type="NCBI Taxonomy" id="1860101"/>
    <lineage>
        <taxon>Bacteria</taxon>
        <taxon>Pseudomonadati</taxon>
        <taxon>Pseudomonadota</taxon>
        <taxon>Betaproteobacteria</taxon>
        <taxon>Rhodocyclales</taxon>
        <taxon>Rhodocyclaceae</taxon>
        <taxon>Propionivibrio</taxon>
    </lineage>
</organism>
<name>A0A1A8XXW4_9RHOO</name>
<gene>
    <name evidence="1" type="ORF">PROAA_3470005</name>
</gene>
<accession>A0A1A8XXW4</accession>
<dbReference type="AlphaFoldDB" id="A0A1A8XXW4"/>
<evidence type="ECO:0000313" key="1">
    <source>
        <dbReference type="EMBL" id="SBT09809.1"/>
    </source>
</evidence>
<sequence>MLLRKKSTLLSKLEMGAHVTSFPEALHEAQPTIERRLACKHLVDIDLVL</sequence>
<evidence type="ECO:0000313" key="2">
    <source>
        <dbReference type="Proteomes" id="UP000199600"/>
    </source>
</evidence>
<dbReference type="EMBL" id="FLQY01000276">
    <property type="protein sequence ID" value="SBT09809.1"/>
    <property type="molecule type" value="Genomic_DNA"/>
</dbReference>